<dbReference type="AlphaFoldDB" id="A0A319D813"/>
<dbReference type="VEuPathDB" id="FungiDB:BO71DRAFT_484639"/>
<protein>
    <submittedName>
        <fullName evidence="1">Uncharacterized protein</fullName>
    </submittedName>
</protein>
<evidence type="ECO:0000313" key="2">
    <source>
        <dbReference type="Proteomes" id="UP000247810"/>
    </source>
</evidence>
<evidence type="ECO:0000313" key="1">
    <source>
        <dbReference type="EMBL" id="PYH93361.1"/>
    </source>
</evidence>
<reference evidence="1 2" key="1">
    <citation type="submission" date="2018-02" db="EMBL/GenBank/DDBJ databases">
        <title>The genomes of Aspergillus section Nigri reveals drivers in fungal speciation.</title>
        <authorList>
            <consortium name="DOE Joint Genome Institute"/>
            <person name="Vesth T.C."/>
            <person name="Nybo J."/>
            <person name="Theobald S."/>
            <person name="Brandl J."/>
            <person name="Frisvad J.C."/>
            <person name="Nielsen K.F."/>
            <person name="Lyhne E.K."/>
            <person name="Kogle M.E."/>
            <person name="Kuo A."/>
            <person name="Riley R."/>
            <person name="Clum A."/>
            <person name="Nolan M."/>
            <person name="Lipzen A."/>
            <person name="Salamov A."/>
            <person name="Henrissat B."/>
            <person name="Wiebenga A."/>
            <person name="De vries R.P."/>
            <person name="Grigoriev I.V."/>
            <person name="Mortensen U.H."/>
            <person name="Andersen M.R."/>
            <person name="Baker S.E."/>
        </authorList>
    </citation>
    <scope>NUCLEOTIDE SEQUENCE [LARGE SCALE GENOMIC DNA]</scope>
    <source>
        <strain evidence="1 2">CBS 707.79</strain>
    </source>
</reference>
<sequence>MATPNHPTTPVTIQAEHCLICGVQIGEHDVNLPRIRCFKTKPIVTNHVRLYEAEELEKAYFRNNPLRWISIYRLSGLSLFLFAAHLRTSLTVTQLHTSDLRPRNPAIQGLRDRITSPRPERGTHTLGSDRGLLEQKVVIPPKELAVVTKLDPDSEGFPKILLGLPTHMHGWTMAMSTLGDISSERFQHFCQVLRGEWQKYCKGWVIPRPERDEWKDTPDSGFAALRPGYYTRGGTVSDPLRIDAIKQIFYVNQKKVKKQASNSRRSQSSSCCSGWMSVLLEARMLILECLDFKDIVNPHQAYEGAVPAYY</sequence>
<proteinExistence type="predicted"/>
<dbReference type="EMBL" id="KZ825894">
    <property type="protein sequence ID" value="PYH93361.1"/>
    <property type="molecule type" value="Genomic_DNA"/>
</dbReference>
<organism evidence="1 2">
    <name type="scientific">Aspergillus ellipticus CBS 707.79</name>
    <dbReference type="NCBI Taxonomy" id="1448320"/>
    <lineage>
        <taxon>Eukaryota</taxon>
        <taxon>Fungi</taxon>
        <taxon>Dikarya</taxon>
        <taxon>Ascomycota</taxon>
        <taxon>Pezizomycotina</taxon>
        <taxon>Eurotiomycetes</taxon>
        <taxon>Eurotiomycetidae</taxon>
        <taxon>Eurotiales</taxon>
        <taxon>Aspergillaceae</taxon>
        <taxon>Aspergillus</taxon>
        <taxon>Aspergillus subgen. Circumdati</taxon>
    </lineage>
</organism>
<dbReference type="OrthoDB" id="4494373at2759"/>
<dbReference type="Proteomes" id="UP000247810">
    <property type="component" value="Unassembled WGS sequence"/>
</dbReference>
<gene>
    <name evidence="1" type="ORF">BO71DRAFT_484639</name>
</gene>
<keyword evidence="2" id="KW-1185">Reference proteome</keyword>
<name>A0A319D813_9EURO</name>
<accession>A0A319D813</accession>